<keyword evidence="3 5" id="KW-1133">Transmembrane helix</keyword>
<evidence type="ECO:0000313" key="6">
    <source>
        <dbReference type="EMBL" id="KAH6601386.1"/>
    </source>
</evidence>
<accession>A0ABQ8FNH5</accession>
<dbReference type="EMBL" id="JAFCIX010000010">
    <property type="protein sequence ID" value="KAH6601386.1"/>
    <property type="molecule type" value="Genomic_DNA"/>
</dbReference>
<evidence type="ECO:0000256" key="2">
    <source>
        <dbReference type="ARBA" id="ARBA00022692"/>
    </source>
</evidence>
<dbReference type="Pfam" id="PF05653">
    <property type="entry name" value="Mg_trans_NIPA"/>
    <property type="match status" value="1"/>
</dbReference>
<evidence type="ECO:0008006" key="8">
    <source>
        <dbReference type="Google" id="ProtNLM"/>
    </source>
</evidence>
<evidence type="ECO:0000256" key="3">
    <source>
        <dbReference type="ARBA" id="ARBA00022989"/>
    </source>
</evidence>
<keyword evidence="4 5" id="KW-0472">Membrane</keyword>
<dbReference type="PANTHER" id="PTHR12570:SF85">
    <property type="entry name" value="DUF803 DOMAIN MEMBRANE PROTEIN (AFU_ORTHOLOGUE AFUA_1G15880)"/>
    <property type="match status" value="1"/>
</dbReference>
<feature type="transmembrane region" description="Helical" evidence="5">
    <location>
        <begin position="345"/>
        <end position="365"/>
    </location>
</feature>
<name>A0ABQ8FNH5_9FUNG</name>
<dbReference type="InterPro" id="IPR008521">
    <property type="entry name" value="Mg_trans_NIPA"/>
</dbReference>
<evidence type="ECO:0000256" key="5">
    <source>
        <dbReference type="SAM" id="Phobius"/>
    </source>
</evidence>
<organism evidence="6 7">
    <name type="scientific">Batrachochytrium salamandrivorans</name>
    <dbReference type="NCBI Taxonomy" id="1357716"/>
    <lineage>
        <taxon>Eukaryota</taxon>
        <taxon>Fungi</taxon>
        <taxon>Fungi incertae sedis</taxon>
        <taxon>Chytridiomycota</taxon>
        <taxon>Chytridiomycota incertae sedis</taxon>
        <taxon>Chytridiomycetes</taxon>
        <taxon>Rhizophydiales</taxon>
        <taxon>Rhizophydiales incertae sedis</taxon>
        <taxon>Batrachochytrium</taxon>
    </lineage>
</organism>
<keyword evidence="7" id="KW-1185">Reference proteome</keyword>
<evidence type="ECO:0000256" key="1">
    <source>
        <dbReference type="ARBA" id="ARBA00004141"/>
    </source>
</evidence>
<sequence length="381" mass="40757">MFIQGLAVAALGSICIGIGQTLQKLALNRIAQQHHLPTQTLSVSRRRYAKAIQPQLQLSGFERFSNKLWLAGISLSYFGELGNWIALSFASAAVVTPLGIVSVLTNVFLAQRFLGEQISQRQRRGYMFVLVGVLGILIVAPKGESWLGNSTTEVLNSCAGAGMVNSFTLLFIVQTLLVYHIFVNQVHQISLYVAVCSLFGTLTIISAKIMSLLVSLSSAEALTNTSNMTSEAAALNHSALTMHTLQSPASTLSSVSPQASLIASLDSVRSLDSARSGSSEVGFAYMTFSVIIALSIGAQEVFKQQALSRFPVSRFQPMLYAGFNGCVVMSSVLVFGETATGFETFVFVVSFSICMIAVVTGISIVQSDDQVVVSSTLAKHT</sequence>
<feature type="transmembrane region" description="Helical" evidence="5">
    <location>
        <begin position="189"/>
        <end position="214"/>
    </location>
</feature>
<evidence type="ECO:0000256" key="4">
    <source>
        <dbReference type="ARBA" id="ARBA00023136"/>
    </source>
</evidence>
<reference evidence="6 7" key="1">
    <citation type="submission" date="2021-02" db="EMBL/GenBank/DDBJ databases">
        <title>Variation within the Batrachochytrium salamandrivorans European outbreak.</title>
        <authorList>
            <person name="Kelly M."/>
            <person name="Pasmans F."/>
            <person name="Shea T.P."/>
            <person name="Munoz J.F."/>
            <person name="Carranza S."/>
            <person name="Cuomo C.A."/>
            <person name="Martel A."/>
        </authorList>
    </citation>
    <scope>NUCLEOTIDE SEQUENCE [LARGE SCALE GENOMIC DNA]</scope>
    <source>
        <strain evidence="6 7">AMFP18/2</strain>
    </source>
</reference>
<feature type="transmembrane region" description="Helical" evidence="5">
    <location>
        <begin position="125"/>
        <end position="143"/>
    </location>
</feature>
<comment type="caution">
    <text evidence="6">The sequence shown here is derived from an EMBL/GenBank/DDBJ whole genome shotgun (WGS) entry which is preliminary data.</text>
</comment>
<feature type="transmembrane region" description="Helical" evidence="5">
    <location>
        <begin position="281"/>
        <end position="298"/>
    </location>
</feature>
<dbReference type="SUPFAM" id="SSF103481">
    <property type="entry name" value="Multidrug resistance efflux transporter EmrE"/>
    <property type="match status" value="1"/>
</dbReference>
<gene>
    <name evidence="6" type="ORF">BASA50_001656</name>
</gene>
<feature type="transmembrane region" description="Helical" evidence="5">
    <location>
        <begin position="163"/>
        <end position="182"/>
    </location>
</feature>
<proteinExistence type="predicted"/>
<comment type="subcellular location">
    <subcellularLocation>
        <location evidence="1">Membrane</location>
        <topology evidence="1">Multi-pass membrane protein</topology>
    </subcellularLocation>
</comment>
<dbReference type="InterPro" id="IPR037185">
    <property type="entry name" value="EmrE-like"/>
</dbReference>
<dbReference type="Proteomes" id="UP001648503">
    <property type="component" value="Unassembled WGS sequence"/>
</dbReference>
<keyword evidence="2 5" id="KW-0812">Transmembrane</keyword>
<feature type="transmembrane region" description="Helical" evidence="5">
    <location>
        <begin position="319"/>
        <end position="339"/>
    </location>
</feature>
<protein>
    <recommendedName>
        <fullName evidence="8">EamA domain-containing protein</fullName>
    </recommendedName>
</protein>
<dbReference type="PANTHER" id="PTHR12570">
    <property type="match status" value="1"/>
</dbReference>
<evidence type="ECO:0000313" key="7">
    <source>
        <dbReference type="Proteomes" id="UP001648503"/>
    </source>
</evidence>
<feature type="transmembrane region" description="Helical" evidence="5">
    <location>
        <begin position="84"/>
        <end position="104"/>
    </location>
</feature>